<accession>A0A8T4KV33</accession>
<name>A0A8T4KV33_9ARCH</name>
<sequence length="243" mass="27610">MQQQNESSALQFACKYSLVTNTLGYCGKEKAFLSFQDFLQNPSQEKIQEIKTLLDSFFGLRAYLDLIARANNKNTFDFQVLEAYWLGNKLLENVSHEEIKETILSLQKFGLPEKIALQKAASLPFGTVPHHSLHVLHVNFVTRKLKPLVKNLSECLVSWAEVKGIEKKSGKIKAKAPELKILNGNFVLQEKNKLLENQFSLPPANGDFVSVHWSNAIEILEKKQLKSLKKATMKNIELINLKK</sequence>
<dbReference type="AlphaFoldDB" id="A0A8T4KV33"/>
<organism evidence="1 2">
    <name type="scientific">Candidatus Iainarchaeum sp</name>
    <dbReference type="NCBI Taxonomy" id="3101447"/>
    <lineage>
        <taxon>Archaea</taxon>
        <taxon>Candidatus Iainarchaeota</taxon>
        <taxon>Candidatus Iainarchaeia</taxon>
        <taxon>Candidatus Iainarchaeales</taxon>
        <taxon>Candidatus Iainarchaeaceae</taxon>
        <taxon>Candidatus Iainarchaeum</taxon>
    </lineage>
</organism>
<dbReference type="InterPro" id="IPR045660">
    <property type="entry name" value="DUF6390"/>
</dbReference>
<evidence type="ECO:0000313" key="1">
    <source>
        <dbReference type="EMBL" id="MBS3057382.1"/>
    </source>
</evidence>
<dbReference type="EMBL" id="JAGVWD010000027">
    <property type="protein sequence ID" value="MBS3057382.1"/>
    <property type="molecule type" value="Genomic_DNA"/>
</dbReference>
<dbReference type="Pfam" id="PF19927">
    <property type="entry name" value="DUF6390"/>
    <property type="match status" value="1"/>
</dbReference>
<gene>
    <name evidence="1" type="ORF">J4415_02025</name>
</gene>
<proteinExistence type="predicted"/>
<reference evidence="1" key="2">
    <citation type="submission" date="2021-05" db="EMBL/GenBank/DDBJ databases">
        <title>Protein family content uncovers lineage relationships and bacterial pathway maintenance mechanisms in DPANN archaea.</title>
        <authorList>
            <person name="Castelle C.J."/>
            <person name="Meheust R."/>
            <person name="Jaffe A.L."/>
            <person name="Seitz K."/>
            <person name="Gong X."/>
            <person name="Baker B.J."/>
            <person name="Banfield J.F."/>
        </authorList>
    </citation>
    <scope>NUCLEOTIDE SEQUENCE</scope>
    <source>
        <strain evidence="1">RIFCSPHIGHO2_01_FULL_AR10_44_11</strain>
    </source>
</reference>
<comment type="caution">
    <text evidence="1">The sequence shown here is derived from an EMBL/GenBank/DDBJ whole genome shotgun (WGS) entry which is preliminary data.</text>
</comment>
<protein>
    <submittedName>
        <fullName evidence="1">Uncharacterized protein</fullName>
    </submittedName>
</protein>
<evidence type="ECO:0000313" key="2">
    <source>
        <dbReference type="Proteomes" id="UP000677687"/>
    </source>
</evidence>
<dbReference type="Proteomes" id="UP000677687">
    <property type="component" value="Unassembled WGS sequence"/>
</dbReference>
<reference evidence="1" key="1">
    <citation type="submission" date="2021-03" db="EMBL/GenBank/DDBJ databases">
        <authorList>
            <person name="Jaffe A."/>
        </authorList>
    </citation>
    <scope>NUCLEOTIDE SEQUENCE</scope>
    <source>
        <strain evidence="1">RIFCSPHIGHO2_01_FULL_AR10_44_11</strain>
    </source>
</reference>